<name>A0A3B0WTP4_9ZZZZ</name>
<dbReference type="EMBL" id="UOFG01000048">
    <property type="protein sequence ID" value="VAW58771.1"/>
    <property type="molecule type" value="Genomic_DNA"/>
</dbReference>
<sequence>MNEYGHQVTRYFIKMYDYLKQPLLPSVALQREFQAVILRSAEWSVARSVYDFVLYSLRVYTLKYNNS</sequence>
<accession>A0A3B0WTP4</accession>
<gene>
    <name evidence="1" type="ORF">MNBD_GAMMA11-1072</name>
</gene>
<protein>
    <submittedName>
        <fullName evidence="1">Uncharacterized protein</fullName>
    </submittedName>
</protein>
<evidence type="ECO:0000313" key="1">
    <source>
        <dbReference type="EMBL" id="VAW58771.1"/>
    </source>
</evidence>
<organism evidence="1">
    <name type="scientific">hydrothermal vent metagenome</name>
    <dbReference type="NCBI Taxonomy" id="652676"/>
    <lineage>
        <taxon>unclassified sequences</taxon>
        <taxon>metagenomes</taxon>
        <taxon>ecological metagenomes</taxon>
    </lineage>
</organism>
<proteinExistence type="predicted"/>
<dbReference type="AlphaFoldDB" id="A0A3B0WTP4"/>
<reference evidence="1" key="1">
    <citation type="submission" date="2018-06" db="EMBL/GenBank/DDBJ databases">
        <authorList>
            <person name="Zhirakovskaya E."/>
        </authorList>
    </citation>
    <scope>NUCLEOTIDE SEQUENCE</scope>
</reference>